<dbReference type="InterPro" id="IPR049449">
    <property type="entry name" value="TesB_ACOT8-like_N"/>
</dbReference>
<dbReference type="RefSeq" id="WP_330507094.1">
    <property type="nucleotide sequence ID" value="NZ_JAZDUE010000023.1"/>
</dbReference>
<evidence type="ECO:0000259" key="1">
    <source>
        <dbReference type="Pfam" id="PF13622"/>
    </source>
</evidence>
<name>A0ABU7MZF3_9ACTN</name>
<organism evidence="3 4">
    <name type="scientific">Gordonia prachuapensis</name>
    <dbReference type="NCBI Taxonomy" id="3115651"/>
    <lineage>
        <taxon>Bacteria</taxon>
        <taxon>Bacillati</taxon>
        <taxon>Actinomycetota</taxon>
        <taxon>Actinomycetes</taxon>
        <taxon>Mycobacteriales</taxon>
        <taxon>Gordoniaceae</taxon>
        <taxon>Gordonia</taxon>
    </lineage>
</organism>
<dbReference type="Proteomes" id="UP001335729">
    <property type="component" value="Unassembled WGS sequence"/>
</dbReference>
<sequence>MESCYYVPIDRPSSEAADAGYEYFQPTEATQSVWAATMQHGGPPSGLMMRALLHCDPEPAQRFTRVTTEILGPIGLGVNRIRAEVVRPGRQISLVSAELEVQQTDGSFRPVARTHGWRLRTADTTTIVEEPERLSPTHAELSPVRGVTGDESLGVDWGTVGFIGSIECASVAGRVGDTPAVWVRPAIALVGDEPIADLESIFSVIDIANGLGTRLRTDEWTWMNTDTTVHLTRIPTGPWVGIDADMVQGPDGFGATFGELFDSSGFIGRSAQTVLLVAR</sequence>
<comment type="caution">
    <text evidence="3">The sequence shown here is derived from an EMBL/GenBank/DDBJ whole genome shotgun (WGS) entry which is preliminary data.</text>
</comment>
<dbReference type="SUPFAM" id="SSF54637">
    <property type="entry name" value="Thioesterase/thiol ester dehydrase-isomerase"/>
    <property type="match status" value="1"/>
</dbReference>
<dbReference type="Pfam" id="PF20789">
    <property type="entry name" value="4HBT_3C"/>
    <property type="match status" value="1"/>
</dbReference>
<dbReference type="Gene3D" id="2.40.160.210">
    <property type="entry name" value="Acyl-CoA thioesterase, double hotdog domain"/>
    <property type="match status" value="1"/>
</dbReference>
<keyword evidence="4" id="KW-1185">Reference proteome</keyword>
<dbReference type="Pfam" id="PF13622">
    <property type="entry name" value="4HBT_3"/>
    <property type="match status" value="1"/>
</dbReference>
<evidence type="ECO:0000313" key="3">
    <source>
        <dbReference type="EMBL" id="MEE4025690.1"/>
    </source>
</evidence>
<accession>A0ABU7MZF3</accession>
<evidence type="ECO:0000259" key="2">
    <source>
        <dbReference type="Pfam" id="PF20789"/>
    </source>
</evidence>
<evidence type="ECO:0000313" key="4">
    <source>
        <dbReference type="Proteomes" id="UP001335729"/>
    </source>
</evidence>
<feature type="domain" description="Acyl-CoA thioesterase-like C-terminal" evidence="2">
    <location>
        <begin position="160"/>
        <end position="275"/>
    </location>
</feature>
<proteinExistence type="predicted"/>
<dbReference type="EMBL" id="JAZDUE010000023">
    <property type="protein sequence ID" value="MEE4025690.1"/>
    <property type="molecule type" value="Genomic_DNA"/>
</dbReference>
<dbReference type="InterPro" id="IPR049450">
    <property type="entry name" value="ACOT8-like_C"/>
</dbReference>
<gene>
    <name evidence="3" type="ORF">V1Y59_21580</name>
</gene>
<feature type="domain" description="Acyl-CoA thioesterase-like N-terminal HotDog" evidence="1">
    <location>
        <begin position="32"/>
        <end position="118"/>
    </location>
</feature>
<dbReference type="InterPro" id="IPR029069">
    <property type="entry name" value="HotDog_dom_sf"/>
</dbReference>
<dbReference type="InterPro" id="IPR042171">
    <property type="entry name" value="Acyl-CoA_hotdog"/>
</dbReference>
<reference evidence="3 4" key="1">
    <citation type="submission" date="2024-01" db="EMBL/GenBank/DDBJ databases">
        <title>Draft genome sequence of Gordonia sp. PKS22-38.</title>
        <authorList>
            <person name="Suphannarot A."/>
            <person name="Mingma R."/>
        </authorList>
    </citation>
    <scope>NUCLEOTIDE SEQUENCE [LARGE SCALE GENOMIC DNA]</scope>
    <source>
        <strain evidence="3 4">PKS22-38</strain>
    </source>
</reference>
<protein>
    <submittedName>
        <fullName evidence="3">Thioesterase family protein</fullName>
    </submittedName>
</protein>